<keyword evidence="4" id="KW-0238">DNA-binding</keyword>
<accession>A0A931LZA7</accession>
<keyword evidence="5" id="KW-0804">Transcription</keyword>
<dbReference type="GO" id="GO:0006352">
    <property type="term" value="P:DNA-templated transcription initiation"/>
    <property type="evidence" value="ECO:0007669"/>
    <property type="project" value="InterPro"/>
</dbReference>
<dbReference type="AlphaFoldDB" id="A0A931LZA7"/>
<dbReference type="PANTHER" id="PTHR43133:SF8">
    <property type="entry name" value="RNA POLYMERASE SIGMA FACTOR HI_1459-RELATED"/>
    <property type="match status" value="1"/>
</dbReference>
<dbReference type="GO" id="GO:0016987">
    <property type="term" value="F:sigma factor activity"/>
    <property type="evidence" value="ECO:0007669"/>
    <property type="project" value="UniProtKB-KW"/>
</dbReference>
<dbReference type="EMBL" id="JACOSL010000016">
    <property type="protein sequence ID" value="MBI1755966.1"/>
    <property type="molecule type" value="Genomic_DNA"/>
</dbReference>
<dbReference type="Pfam" id="PF08281">
    <property type="entry name" value="Sigma70_r4_2"/>
    <property type="match status" value="1"/>
</dbReference>
<feature type="domain" description="RNA polymerase sigma factor 70 region 4 type 2" evidence="7">
    <location>
        <begin position="128"/>
        <end position="174"/>
    </location>
</feature>
<evidence type="ECO:0000259" key="6">
    <source>
        <dbReference type="Pfam" id="PF04542"/>
    </source>
</evidence>
<dbReference type="InterPro" id="IPR036388">
    <property type="entry name" value="WH-like_DNA-bd_sf"/>
</dbReference>
<proteinExistence type="inferred from homology"/>
<dbReference type="SUPFAM" id="SSF88659">
    <property type="entry name" value="Sigma3 and sigma4 domains of RNA polymerase sigma factors"/>
    <property type="match status" value="1"/>
</dbReference>
<feature type="domain" description="RNA polymerase sigma-70 region 2" evidence="6">
    <location>
        <begin position="24"/>
        <end position="87"/>
    </location>
</feature>
<dbReference type="CDD" id="cd06171">
    <property type="entry name" value="Sigma70_r4"/>
    <property type="match status" value="1"/>
</dbReference>
<dbReference type="NCBIfam" id="TIGR02937">
    <property type="entry name" value="sigma70-ECF"/>
    <property type="match status" value="1"/>
</dbReference>
<organism evidence="8 9">
    <name type="scientific">Fimbriimonas ginsengisoli</name>
    <dbReference type="NCBI Taxonomy" id="1005039"/>
    <lineage>
        <taxon>Bacteria</taxon>
        <taxon>Bacillati</taxon>
        <taxon>Armatimonadota</taxon>
        <taxon>Fimbriimonadia</taxon>
        <taxon>Fimbriimonadales</taxon>
        <taxon>Fimbriimonadaceae</taxon>
        <taxon>Fimbriimonas</taxon>
    </lineage>
</organism>
<dbReference type="InterPro" id="IPR014284">
    <property type="entry name" value="RNA_pol_sigma-70_dom"/>
</dbReference>
<dbReference type="GO" id="GO:0003677">
    <property type="term" value="F:DNA binding"/>
    <property type="evidence" value="ECO:0007669"/>
    <property type="project" value="UniProtKB-KW"/>
</dbReference>
<dbReference type="Gene3D" id="1.10.10.10">
    <property type="entry name" value="Winged helix-like DNA-binding domain superfamily/Winged helix DNA-binding domain"/>
    <property type="match status" value="1"/>
</dbReference>
<keyword evidence="3" id="KW-0731">Sigma factor</keyword>
<evidence type="ECO:0000313" key="9">
    <source>
        <dbReference type="Proteomes" id="UP000727962"/>
    </source>
</evidence>
<evidence type="ECO:0000256" key="4">
    <source>
        <dbReference type="ARBA" id="ARBA00023125"/>
    </source>
</evidence>
<dbReference type="InterPro" id="IPR007627">
    <property type="entry name" value="RNA_pol_sigma70_r2"/>
</dbReference>
<evidence type="ECO:0000256" key="1">
    <source>
        <dbReference type="ARBA" id="ARBA00010641"/>
    </source>
</evidence>
<comment type="caution">
    <text evidence="8">The sequence shown here is derived from an EMBL/GenBank/DDBJ whole genome shotgun (WGS) entry which is preliminary data.</text>
</comment>
<sequence length="205" mass="23848">MINESIRLDARNEVRFSVLMNGAYRKVFNMAYRLAGNRPDAEDLTQEAFYRAYRSFNDFEGDRPFENWILRIVTRLFLDMLRSRKRRVKTVSYDAPIPREGDDSLRFDVPDSQRNPEQRAVDASFGEDLQLVLDSLTPQQRLLITLADIQGVPYKEIAEILHRPVGTIRSRLHRTHKVLRARLEVVRREIAQPLRAPRPALGMSG</sequence>
<dbReference type="PANTHER" id="PTHR43133">
    <property type="entry name" value="RNA POLYMERASE ECF-TYPE SIGMA FACTO"/>
    <property type="match status" value="1"/>
</dbReference>
<dbReference type="InterPro" id="IPR013249">
    <property type="entry name" value="RNA_pol_sigma70_r4_t2"/>
</dbReference>
<dbReference type="Gene3D" id="1.10.1740.10">
    <property type="match status" value="1"/>
</dbReference>
<evidence type="ECO:0000256" key="5">
    <source>
        <dbReference type="ARBA" id="ARBA00023163"/>
    </source>
</evidence>
<name>A0A931LZA7_FIMGI</name>
<dbReference type="SUPFAM" id="SSF88946">
    <property type="entry name" value="Sigma2 domain of RNA polymerase sigma factors"/>
    <property type="match status" value="1"/>
</dbReference>
<reference evidence="8" key="1">
    <citation type="submission" date="2020-07" db="EMBL/GenBank/DDBJ databases">
        <title>Huge and variable diversity of episymbiotic CPR bacteria and DPANN archaea in groundwater ecosystems.</title>
        <authorList>
            <person name="He C.Y."/>
            <person name="Keren R."/>
            <person name="Whittaker M."/>
            <person name="Farag I.F."/>
            <person name="Doudna J."/>
            <person name="Cate J.H.D."/>
            <person name="Banfield J.F."/>
        </authorList>
    </citation>
    <scope>NUCLEOTIDE SEQUENCE</scope>
    <source>
        <strain evidence="8">NC_groundwater_17_Pr7_B-0.1um_64_12</strain>
    </source>
</reference>
<evidence type="ECO:0000259" key="7">
    <source>
        <dbReference type="Pfam" id="PF08281"/>
    </source>
</evidence>
<evidence type="ECO:0000256" key="3">
    <source>
        <dbReference type="ARBA" id="ARBA00023082"/>
    </source>
</evidence>
<gene>
    <name evidence="8" type="ORF">HYR64_02535</name>
</gene>
<dbReference type="Proteomes" id="UP000727962">
    <property type="component" value="Unassembled WGS sequence"/>
</dbReference>
<dbReference type="Pfam" id="PF04542">
    <property type="entry name" value="Sigma70_r2"/>
    <property type="match status" value="1"/>
</dbReference>
<dbReference type="InterPro" id="IPR013324">
    <property type="entry name" value="RNA_pol_sigma_r3/r4-like"/>
</dbReference>
<dbReference type="InterPro" id="IPR039425">
    <property type="entry name" value="RNA_pol_sigma-70-like"/>
</dbReference>
<keyword evidence="2" id="KW-0805">Transcription regulation</keyword>
<protein>
    <submittedName>
        <fullName evidence="8">Sigma-70 family RNA polymerase sigma factor</fullName>
    </submittedName>
</protein>
<evidence type="ECO:0000313" key="8">
    <source>
        <dbReference type="EMBL" id="MBI1755966.1"/>
    </source>
</evidence>
<dbReference type="InterPro" id="IPR013325">
    <property type="entry name" value="RNA_pol_sigma_r2"/>
</dbReference>
<evidence type="ECO:0000256" key="2">
    <source>
        <dbReference type="ARBA" id="ARBA00023015"/>
    </source>
</evidence>
<comment type="similarity">
    <text evidence="1">Belongs to the sigma-70 factor family. ECF subfamily.</text>
</comment>